<proteinExistence type="predicted"/>
<sequence>MLLKLIGLVSLSLSTRYLFTQETATLASLQTRSPINPFGVLYATSQYFKAFTLVQALQTNNDKIYKAEFNPYSNTHRK</sequence>
<keyword evidence="2" id="KW-1185">Reference proteome</keyword>
<name>A0ACB8AK19_9AGAM</name>
<dbReference type="Proteomes" id="UP000790377">
    <property type="component" value="Unassembled WGS sequence"/>
</dbReference>
<comment type="caution">
    <text evidence="1">The sequence shown here is derived from an EMBL/GenBank/DDBJ whole genome shotgun (WGS) entry which is preliminary data.</text>
</comment>
<reference evidence="1" key="1">
    <citation type="journal article" date="2021" name="New Phytol.">
        <title>Evolutionary innovations through gain and loss of genes in the ectomycorrhizal Boletales.</title>
        <authorList>
            <person name="Wu G."/>
            <person name="Miyauchi S."/>
            <person name="Morin E."/>
            <person name="Kuo A."/>
            <person name="Drula E."/>
            <person name="Varga T."/>
            <person name="Kohler A."/>
            <person name="Feng B."/>
            <person name="Cao Y."/>
            <person name="Lipzen A."/>
            <person name="Daum C."/>
            <person name="Hundley H."/>
            <person name="Pangilinan J."/>
            <person name="Johnson J."/>
            <person name="Barry K."/>
            <person name="LaButti K."/>
            <person name="Ng V."/>
            <person name="Ahrendt S."/>
            <person name="Min B."/>
            <person name="Choi I.G."/>
            <person name="Park H."/>
            <person name="Plett J.M."/>
            <person name="Magnuson J."/>
            <person name="Spatafora J.W."/>
            <person name="Nagy L.G."/>
            <person name="Henrissat B."/>
            <person name="Grigoriev I.V."/>
            <person name="Yang Z.L."/>
            <person name="Xu J."/>
            <person name="Martin F.M."/>
        </authorList>
    </citation>
    <scope>NUCLEOTIDE SEQUENCE</scope>
    <source>
        <strain evidence="1">ATCC 28755</strain>
    </source>
</reference>
<evidence type="ECO:0000313" key="1">
    <source>
        <dbReference type="EMBL" id="KAH7913291.1"/>
    </source>
</evidence>
<protein>
    <submittedName>
        <fullName evidence="1">Uncharacterized protein</fullName>
    </submittedName>
</protein>
<gene>
    <name evidence="1" type="ORF">BJ138DRAFT_646753</name>
</gene>
<accession>A0ACB8AK19</accession>
<organism evidence="1 2">
    <name type="scientific">Hygrophoropsis aurantiaca</name>
    <dbReference type="NCBI Taxonomy" id="72124"/>
    <lineage>
        <taxon>Eukaryota</taxon>
        <taxon>Fungi</taxon>
        <taxon>Dikarya</taxon>
        <taxon>Basidiomycota</taxon>
        <taxon>Agaricomycotina</taxon>
        <taxon>Agaricomycetes</taxon>
        <taxon>Agaricomycetidae</taxon>
        <taxon>Boletales</taxon>
        <taxon>Coniophorineae</taxon>
        <taxon>Hygrophoropsidaceae</taxon>
        <taxon>Hygrophoropsis</taxon>
    </lineage>
</organism>
<dbReference type="EMBL" id="MU267633">
    <property type="protein sequence ID" value="KAH7913291.1"/>
    <property type="molecule type" value="Genomic_DNA"/>
</dbReference>
<evidence type="ECO:0000313" key="2">
    <source>
        <dbReference type="Proteomes" id="UP000790377"/>
    </source>
</evidence>